<dbReference type="RefSeq" id="WP_169351820.1">
    <property type="nucleotide sequence ID" value="NZ_JABBJJ010000459.1"/>
</dbReference>
<dbReference type="Gene3D" id="3.40.1580.10">
    <property type="entry name" value="SMI1/KNR4-like"/>
    <property type="match status" value="1"/>
</dbReference>
<dbReference type="InterPro" id="IPR018958">
    <property type="entry name" value="Knr4/Smi1-like_dom"/>
</dbReference>
<proteinExistence type="predicted"/>
<dbReference type="Pfam" id="PF09346">
    <property type="entry name" value="SMI1_KNR4"/>
    <property type="match status" value="1"/>
</dbReference>
<evidence type="ECO:0000313" key="3">
    <source>
        <dbReference type="Proteomes" id="UP000518300"/>
    </source>
</evidence>
<comment type="caution">
    <text evidence="2">The sequence shown here is derived from an EMBL/GenBank/DDBJ whole genome shotgun (WGS) entry which is preliminary data.</text>
</comment>
<keyword evidence="3" id="KW-1185">Reference proteome</keyword>
<reference evidence="2 3" key="1">
    <citation type="submission" date="2020-04" db="EMBL/GenBank/DDBJ databases">
        <title>Draft genome of Pyxidicoccus fallax type strain.</title>
        <authorList>
            <person name="Whitworth D.E."/>
        </authorList>
    </citation>
    <scope>NUCLEOTIDE SEQUENCE [LARGE SCALE GENOMIC DNA]</scope>
    <source>
        <strain evidence="2 3">DSM 14698</strain>
    </source>
</reference>
<name>A0A848LZX7_9BACT</name>
<feature type="domain" description="Knr4/Smi1-like" evidence="1">
    <location>
        <begin position="17"/>
        <end position="139"/>
    </location>
</feature>
<dbReference type="AlphaFoldDB" id="A0A848LZX7"/>
<evidence type="ECO:0000259" key="1">
    <source>
        <dbReference type="SMART" id="SM00860"/>
    </source>
</evidence>
<evidence type="ECO:0000313" key="2">
    <source>
        <dbReference type="EMBL" id="NMO22694.1"/>
    </source>
</evidence>
<organism evidence="2 3">
    <name type="scientific">Pyxidicoccus fallax</name>
    <dbReference type="NCBI Taxonomy" id="394095"/>
    <lineage>
        <taxon>Bacteria</taxon>
        <taxon>Pseudomonadati</taxon>
        <taxon>Myxococcota</taxon>
        <taxon>Myxococcia</taxon>
        <taxon>Myxococcales</taxon>
        <taxon>Cystobacterineae</taxon>
        <taxon>Myxococcaceae</taxon>
        <taxon>Pyxidicoccus</taxon>
    </lineage>
</organism>
<protein>
    <submittedName>
        <fullName evidence="2">SMI1/KNR4 family protein</fullName>
    </submittedName>
</protein>
<dbReference type="SMART" id="SM00860">
    <property type="entry name" value="SMI1_KNR4"/>
    <property type="match status" value="1"/>
</dbReference>
<sequence>MRELLAEISRHHFPNPPATPAEIEAFEQRVGWRLDPDLRAFYLHCDGAELFRKPDSPFRIRPLSKIIRARVAIRGLDDDSRGPASWYALCALHDSNYVLLDVGTQEDGRYPILDGYREAFPNPHECKRIAGSFSEFLTGALRSHGRWFWLADDAPE</sequence>
<dbReference type="SUPFAM" id="SSF160631">
    <property type="entry name" value="SMI1/KNR4-like"/>
    <property type="match status" value="1"/>
</dbReference>
<accession>A0A848LZX7</accession>
<dbReference type="EMBL" id="JABBJJ010000459">
    <property type="protein sequence ID" value="NMO22694.1"/>
    <property type="molecule type" value="Genomic_DNA"/>
</dbReference>
<dbReference type="Proteomes" id="UP000518300">
    <property type="component" value="Unassembled WGS sequence"/>
</dbReference>
<dbReference type="InterPro" id="IPR037883">
    <property type="entry name" value="Knr4/Smi1-like_sf"/>
</dbReference>
<gene>
    <name evidence="2" type="ORF">HG543_48740</name>
</gene>